<evidence type="ECO:0000256" key="1">
    <source>
        <dbReference type="ARBA" id="ARBA00022737"/>
    </source>
</evidence>
<protein>
    <recommendedName>
        <fullName evidence="2">Nephrocystin 3-like N-terminal domain-containing protein</fullName>
    </recommendedName>
</protein>
<dbReference type="EMBL" id="JAWRVE010000308">
    <property type="protein sequence ID" value="KAL1845522.1"/>
    <property type="molecule type" value="Genomic_DNA"/>
</dbReference>
<comment type="caution">
    <text evidence="3">The sequence shown here is derived from an EMBL/GenBank/DDBJ whole genome shotgun (WGS) entry which is preliminary data.</text>
</comment>
<evidence type="ECO:0000259" key="2">
    <source>
        <dbReference type="Pfam" id="PF24883"/>
    </source>
</evidence>
<dbReference type="Proteomes" id="UP001583177">
    <property type="component" value="Unassembled WGS sequence"/>
</dbReference>
<sequence length="189" mass="21059">MAKLPGSAALAVLRGLIFLLVNQQLLLLRHIWDKYNQAGRQLFEDANAWVALSAIFRDILQDPGPGTTYFVVDALDECVTGLDDLVRLIIQTSTANSRVKWVVSSRNWPDIEKAFISKAQNFGLSLELNEKSVSAAIATYIEFKTKTLAKDNDYNSSTQAVVKRYLMQNAEGTFLWVALVCQELAKMSA</sequence>
<organism evidence="3 4">
    <name type="scientific">Diaporthe australafricana</name>
    <dbReference type="NCBI Taxonomy" id="127596"/>
    <lineage>
        <taxon>Eukaryota</taxon>
        <taxon>Fungi</taxon>
        <taxon>Dikarya</taxon>
        <taxon>Ascomycota</taxon>
        <taxon>Pezizomycotina</taxon>
        <taxon>Sordariomycetes</taxon>
        <taxon>Sordariomycetidae</taxon>
        <taxon>Diaporthales</taxon>
        <taxon>Diaporthaceae</taxon>
        <taxon>Diaporthe</taxon>
    </lineage>
</organism>
<dbReference type="InterPro" id="IPR056884">
    <property type="entry name" value="NPHP3-like_N"/>
</dbReference>
<gene>
    <name evidence="3" type="ORF">Daus18300_014513</name>
</gene>
<accession>A0ABR3VUT8</accession>
<evidence type="ECO:0000313" key="3">
    <source>
        <dbReference type="EMBL" id="KAL1845522.1"/>
    </source>
</evidence>
<proteinExistence type="predicted"/>
<feature type="domain" description="Nephrocystin 3-like N-terminal" evidence="2">
    <location>
        <begin position="9"/>
        <end position="106"/>
    </location>
</feature>
<name>A0ABR3VUT8_9PEZI</name>
<dbReference type="PANTHER" id="PTHR10039">
    <property type="entry name" value="AMELOGENIN"/>
    <property type="match status" value="1"/>
</dbReference>
<dbReference type="Pfam" id="PF24883">
    <property type="entry name" value="NPHP3_N"/>
    <property type="match status" value="1"/>
</dbReference>
<evidence type="ECO:0000313" key="4">
    <source>
        <dbReference type="Proteomes" id="UP001583177"/>
    </source>
</evidence>
<dbReference type="PANTHER" id="PTHR10039:SF14">
    <property type="entry name" value="NACHT DOMAIN-CONTAINING PROTEIN"/>
    <property type="match status" value="1"/>
</dbReference>
<reference evidence="3 4" key="1">
    <citation type="journal article" date="2024" name="IMA Fungus">
        <title>IMA Genome - F19 : A genome assembly and annotation guide to empower mycologists, including annotated draft genome sequences of Ceratocystis pirilliformis, Diaporthe australafricana, Fusarium ophioides, Paecilomyces lecythidis, and Sporothrix stenoceras.</title>
        <authorList>
            <person name="Aylward J."/>
            <person name="Wilson A.M."/>
            <person name="Visagie C.M."/>
            <person name="Spraker J."/>
            <person name="Barnes I."/>
            <person name="Buitendag C."/>
            <person name="Ceriani C."/>
            <person name="Del Mar Angel L."/>
            <person name="du Plessis D."/>
            <person name="Fuchs T."/>
            <person name="Gasser K."/>
            <person name="Kramer D."/>
            <person name="Li W."/>
            <person name="Munsamy K."/>
            <person name="Piso A."/>
            <person name="Price J.L."/>
            <person name="Sonnekus B."/>
            <person name="Thomas C."/>
            <person name="van der Nest A."/>
            <person name="van Dijk A."/>
            <person name="van Heerden A."/>
            <person name="van Vuuren N."/>
            <person name="Yilmaz N."/>
            <person name="Duong T.A."/>
            <person name="van der Merwe N.A."/>
            <person name="Wingfield M.J."/>
            <person name="Wingfield B.D."/>
        </authorList>
    </citation>
    <scope>NUCLEOTIDE SEQUENCE [LARGE SCALE GENOMIC DNA]</scope>
    <source>
        <strain evidence="3 4">CMW 18300</strain>
    </source>
</reference>
<keyword evidence="4" id="KW-1185">Reference proteome</keyword>
<keyword evidence="1" id="KW-0677">Repeat</keyword>